<feature type="modified residue" description="4-aspartylphosphate" evidence="4">
    <location>
        <position position="61"/>
    </location>
</feature>
<dbReference type="SUPFAM" id="SSF46689">
    <property type="entry name" value="Homeodomain-like"/>
    <property type="match status" value="1"/>
</dbReference>
<dbReference type="InterPro" id="IPR053142">
    <property type="entry name" value="PchR_regulatory_protein"/>
</dbReference>
<dbReference type="InterPro" id="IPR020449">
    <property type="entry name" value="Tscrpt_reg_AraC-type_HTH"/>
</dbReference>
<dbReference type="InterPro" id="IPR009057">
    <property type="entry name" value="Homeodomain-like_sf"/>
</dbReference>
<evidence type="ECO:0000259" key="6">
    <source>
        <dbReference type="PROSITE" id="PS01124"/>
    </source>
</evidence>
<dbReference type="GO" id="GO:0003700">
    <property type="term" value="F:DNA-binding transcription factor activity"/>
    <property type="evidence" value="ECO:0007669"/>
    <property type="project" value="InterPro"/>
</dbReference>
<dbReference type="InterPro" id="IPR001789">
    <property type="entry name" value="Sig_transdc_resp-reg_receiver"/>
</dbReference>
<evidence type="ECO:0000313" key="9">
    <source>
        <dbReference type="Proteomes" id="UP000035170"/>
    </source>
</evidence>
<sequence length="271" mass="29663">MSYWFQSSEPAHIMVIDDSVEELQVLLAALRGAGHRISLDFDALGGYRRAAVLQPDLILLDAHLGATSGFEACRLLKADHTTAHIPVIFLTAGATLEERLTGLREGGVDYILKPFEPEEVLVRISVHLALARRGAQPPDGVAEAPRRPLESEDEARHDLDRVIARAAQRLIESDLANIPPLPALAARVGTHEKRLTRAFRAHTGRTVLEFAREERLSRAQHLLAQTPLSIDDVAHAIGFSGAANFTTAFKERFGSTPAAYRRLSRDCTCGA</sequence>
<dbReference type="Proteomes" id="UP000035170">
    <property type="component" value="Unassembled WGS sequence"/>
</dbReference>
<dbReference type="SMART" id="SM00342">
    <property type="entry name" value="HTH_ARAC"/>
    <property type="match status" value="1"/>
</dbReference>
<dbReference type="PROSITE" id="PS00041">
    <property type="entry name" value="HTH_ARAC_FAMILY_1"/>
    <property type="match status" value="1"/>
</dbReference>
<comment type="caution">
    <text evidence="8">The sequence shown here is derived from an EMBL/GenBank/DDBJ whole genome shotgun (WGS) entry which is preliminary data.</text>
</comment>
<dbReference type="PANTHER" id="PTHR47893:SF1">
    <property type="entry name" value="REGULATORY PROTEIN PCHR"/>
    <property type="match status" value="1"/>
</dbReference>
<dbReference type="Pfam" id="PF12833">
    <property type="entry name" value="HTH_18"/>
    <property type="match status" value="1"/>
</dbReference>
<dbReference type="PANTHER" id="PTHR47893">
    <property type="entry name" value="REGULATORY PROTEIN PCHR"/>
    <property type="match status" value="1"/>
</dbReference>
<feature type="domain" description="HTH araC/xylS-type" evidence="6">
    <location>
        <begin position="165"/>
        <end position="263"/>
    </location>
</feature>
<proteinExistence type="predicted"/>
<dbReference type="RefSeq" id="WP_047787366.1">
    <property type="nucleotide sequence ID" value="NZ_JZWI01000048.1"/>
</dbReference>
<gene>
    <name evidence="8" type="primary">mtrA</name>
    <name evidence="8" type="ORF">VPARA_62530</name>
</gene>
<evidence type="ECO:0000256" key="5">
    <source>
        <dbReference type="SAM" id="MobiDB-lite"/>
    </source>
</evidence>
<keyword evidence="1" id="KW-0805">Transcription regulation</keyword>
<dbReference type="GO" id="GO:0043565">
    <property type="term" value="F:sequence-specific DNA binding"/>
    <property type="evidence" value="ECO:0007669"/>
    <property type="project" value="InterPro"/>
</dbReference>
<accession>A0A0H2LQW1</accession>
<keyword evidence="9" id="KW-1185">Reference proteome</keyword>
<dbReference type="SUPFAM" id="SSF52172">
    <property type="entry name" value="CheY-like"/>
    <property type="match status" value="1"/>
</dbReference>
<dbReference type="InterPro" id="IPR018062">
    <property type="entry name" value="HTH_AraC-typ_CS"/>
</dbReference>
<evidence type="ECO:0000256" key="3">
    <source>
        <dbReference type="ARBA" id="ARBA00023163"/>
    </source>
</evidence>
<keyword evidence="2 8" id="KW-0238">DNA-binding</keyword>
<dbReference type="PATRIC" id="fig|34073.19.peg.6432"/>
<dbReference type="PRINTS" id="PR00032">
    <property type="entry name" value="HTHARAC"/>
</dbReference>
<feature type="region of interest" description="Disordered" evidence="5">
    <location>
        <begin position="135"/>
        <end position="154"/>
    </location>
</feature>
<dbReference type="InterPro" id="IPR011006">
    <property type="entry name" value="CheY-like_superfamily"/>
</dbReference>
<keyword evidence="4" id="KW-0597">Phosphoprotein</keyword>
<feature type="compositionally biased region" description="Basic and acidic residues" evidence="5">
    <location>
        <begin position="144"/>
        <end position="154"/>
    </location>
</feature>
<dbReference type="InterPro" id="IPR018060">
    <property type="entry name" value="HTH_AraC"/>
</dbReference>
<feature type="domain" description="Response regulatory" evidence="7">
    <location>
        <begin position="12"/>
        <end position="128"/>
    </location>
</feature>
<dbReference type="GO" id="GO:0000160">
    <property type="term" value="P:phosphorelay signal transduction system"/>
    <property type="evidence" value="ECO:0007669"/>
    <property type="project" value="InterPro"/>
</dbReference>
<dbReference type="EMBL" id="JZWI01000048">
    <property type="protein sequence ID" value="KLN52629.1"/>
    <property type="molecule type" value="Genomic_DNA"/>
</dbReference>
<dbReference type="Gene3D" id="3.40.50.2300">
    <property type="match status" value="1"/>
</dbReference>
<dbReference type="AlphaFoldDB" id="A0A0H2LQW1"/>
<evidence type="ECO:0000256" key="4">
    <source>
        <dbReference type="PROSITE-ProRule" id="PRU00169"/>
    </source>
</evidence>
<name>A0A0H2LQW1_VARPD</name>
<dbReference type="Gene3D" id="1.10.10.60">
    <property type="entry name" value="Homeodomain-like"/>
    <property type="match status" value="2"/>
</dbReference>
<evidence type="ECO:0000259" key="7">
    <source>
        <dbReference type="PROSITE" id="PS50110"/>
    </source>
</evidence>
<dbReference type="SMART" id="SM00448">
    <property type="entry name" value="REC"/>
    <property type="match status" value="1"/>
</dbReference>
<dbReference type="PROSITE" id="PS01124">
    <property type="entry name" value="HTH_ARAC_FAMILY_2"/>
    <property type="match status" value="1"/>
</dbReference>
<reference evidence="8 9" key="1">
    <citation type="submission" date="2015-03" db="EMBL/GenBank/DDBJ databases">
        <title>Genome sequence of Variovorax paradoxus TBEA6.</title>
        <authorList>
            <person name="Poehlein A."/>
            <person name="Schuldes J."/>
            <person name="Wuebbeler J.H."/>
            <person name="Hiessl S."/>
            <person name="Steinbuechel A."/>
            <person name="Daniel R."/>
        </authorList>
    </citation>
    <scope>NUCLEOTIDE SEQUENCE [LARGE SCALE GENOMIC DNA]</scope>
    <source>
        <strain evidence="8 9">TBEA6</strain>
    </source>
</reference>
<protein>
    <submittedName>
        <fullName evidence="8">DNA-binding response regulator MtrA</fullName>
    </submittedName>
</protein>
<evidence type="ECO:0000256" key="2">
    <source>
        <dbReference type="ARBA" id="ARBA00023125"/>
    </source>
</evidence>
<dbReference type="Pfam" id="PF00072">
    <property type="entry name" value="Response_reg"/>
    <property type="match status" value="1"/>
</dbReference>
<evidence type="ECO:0000256" key="1">
    <source>
        <dbReference type="ARBA" id="ARBA00023015"/>
    </source>
</evidence>
<organism evidence="8 9">
    <name type="scientific">Variovorax paradoxus</name>
    <dbReference type="NCBI Taxonomy" id="34073"/>
    <lineage>
        <taxon>Bacteria</taxon>
        <taxon>Pseudomonadati</taxon>
        <taxon>Pseudomonadota</taxon>
        <taxon>Betaproteobacteria</taxon>
        <taxon>Burkholderiales</taxon>
        <taxon>Comamonadaceae</taxon>
        <taxon>Variovorax</taxon>
    </lineage>
</organism>
<evidence type="ECO:0000313" key="8">
    <source>
        <dbReference type="EMBL" id="KLN52629.1"/>
    </source>
</evidence>
<dbReference type="PROSITE" id="PS50110">
    <property type="entry name" value="RESPONSE_REGULATORY"/>
    <property type="match status" value="1"/>
</dbReference>
<keyword evidence="3" id="KW-0804">Transcription</keyword>